<reference evidence="11 12" key="1">
    <citation type="submission" date="2021-02" db="EMBL/GenBank/DDBJ databases">
        <title>Genome assembly of Pseudopithomyces chartarum.</title>
        <authorList>
            <person name="Jauregui R."/>
            <person name="Singh J."/>
            <person name="Voisey C."/>
        </authorList>
    </citation>
    <scope>NUCLEOTIDE SEQUENCE [LARGE SCALE GENOMIC DNA]</scope>
    <source>
        <strain evidence="11 12">AGR01</strain>
    </source>
</reference>
<evidence type="ECO:0000313" key="12">
    <source>
        <dbReference type="Proteomes" id="UP001280581"/>
    </source>
</evidence>
<evidence type="ECO:0000256" key="4">
    <source>
        <dbReference type="ARBA" id="ARBA00022723"/>
    </source>
</evidence>
<evidence type="ECO:0000256" key="1">
    <source>
        <dbReference type="ARBA" id="ARBA00001798"/>
    </source>
</evidence>
<dbReference type="InterPro" id="IPR002867">
    <property type="entry name" value="IBR_dom"/>
</dbReference>
<dbReference type="GO" id="GO:0061630">
    <property type="term" value="F:ubiquitin protein ligase activity"/>
    <property type="evidence" value="ECO:0007669"/>
    <property type="project" value="UniProtKB-EC"/>
</dbReference>
<evidence type="ECO:0000256" key="3">
    <source>
        <dbReference type="ARBA" id="ARBA00022679"/>
    </source>
</evidence>
<keyword evidence="8" id="KW-0862">Zinc</keyword>
<feature type="compositionally biased region" description="Polar residues" evidence="9">
    <location>
        <begin position="64"/>
        <end position="78"/>
    </location>
</feature>
<keyword evidence="12" id="KW-1185">Reference proteome</keyword>
<dbReference type="Proteomes" id="UP001280581">
    <property type="component" value="Unassembled WGS sequence"/>
</dbReference>
<keyword evidence="3" id="KW-0808">Transferase</keyword>
<dbReference type="EC" id="2.3.2.31" evidence="2"/>
<organism evidence="11 12">
    <name type="scientific">Pseudopithomyces chartarum</name>
    <dbReference type="NCBI Taxonomy" id="1892770"/>
    <lineage>
        <taxon>Eukaryota</taxon>
        <taxon>Fungi</taxon>
        <taxon>Dikarya</taxon>
        <taxon>Ascomycota</taxon>
        <taxon>Pezizomycotina</taxon>
        <taxon>Dothideomycetes</taxon>
        <taxon>Pleosporomycetidae</taxon>
        <taxon>Pleosporales</taxon>
        <taxon>Massarineae</taxon>
        <taxon>Didymosphaeriaceae</taxon>
        <taxon>Pseudopithomyces</taxon>
    </lineage>
</organism>
<dbReference type="InterPro" id="IPR031127">
    <property type="entry name" value="E3_UB_ligase_RBR"/>
</dbReference>
<evidence type="ECO:0000259" key="10">
    <source>
        <dbReference type="PROSITE" id="PS51873"/>
    </source>
</evidence>
<evidence type="ECO:0000256" key="9">
    <source>
        <dbReference type="SAM" id="MobiDB-lite"/>
    </source>
</evidence>
<dbReference type="InterPro" id="IPR044066">
    <property type="entry name" value="TRIAD_supradom"/>
</dbReference>
<dbReference type="GO" id="GO:0016567">
    <property type="term" value="P:protein ubiquitination"/>
    <property type="evidence" value="ECO:0007669"/>
    <property type="project" value="InterPro"/>
</dbReference>
<evidence type="ECO:0000256" key="6">
    <source>
        <dbReference type="ARBA" id="ARBA00022771"/>
    </source>
</evidence>
<feature type="region of interest" description="Disordered" evidence="9">
    <location>
        <begin position="140"/>
        <end position="161"/>
    </location>
</feature>
<dbReference type="GO" id="GO:0008270">
    <property type="term" value="F:zinc ion binding"/>
    <property type="evidence" value="ECO:0007669"/>
    <property type="project" value="UniProtKB-KW"/>
</dbReference>
<evidence type="ECO:0000313" key="11">
    <source>
        <dbReference type="EMBL" id="KAK3217555.1"/>
    </source>
</evidence>
<accession>A0AAN6M6X9</accession>
<dbReference type="PROSITE" id="PS51873">
    <property type="entry name" value="TRIAD"/>
    <property type="match status" value="1"/>
</dbReference>
<gene>
    <name evidence="11" type="ORF">GRF29_1g3453632</name>
</gene>
<evidence type="ECO:0000256" key="2">
    <source>
        <dbReference type="ARBA" id="ARBA00012251"/>
    </source>
</evidence>
<dbReference type="Pfam" id="PF01485">
    <property type="entry name" value="IBR"/>
    <property type="match status" value="1"/>
</dbReference>
<keyword evidence="7" id="KW-0833">Ubl conjugation pathway</keyword>
<feature type="region of interest" description="Disordered" evidence="9">
    <location>
        <begin position="35"/>
        <end position="87"/>
    </location>
</feature>
<name>A0AAN6M6X9_9PLEO</name>
<comment type="caution">
    <text evidence="11">The sequence shown here is derived from an EMBL/GenBank/DDBJ whole genome shotgun (WGS) entry which is preliminary data.</text>
</comment>
<feature type="compositionally biased region" description="Basic and acidic residues" evidence="9">
    <location>
        <begin position="188"/>
        <end position="221"/>
    </location>
</feature>
<dbReference type="Gene3D" id="1.20.120.1750">
    <property type="match status" value="1"/>
</dbReference>
<dbReference type="EMBL" id="WVTA01000001">
    <property type="protein sequence ID" value="KAK3217555.1"/>
    <property type="molecule type" value="Genomic_DNA"/>
</dbReference>
<dbReference type="SMART" id="SM00647">
    <property type="entry name" value="IBR"/>
    <property type="match status" value="1"/>
</dbReference>
<dbReference type="AlphaFoldDB" id="A0AAN6M6X9"/>
<keyword evidence="4" id="KW-0479">Metal-binding</keyword>
<keyword evidence="5" id="KW-0677">Repeat</keyword>
<evidence type="ECO:0000256" key="8">
    <source>
        <dbReference type="ARBA" id="ARBA00022833"/>
    </source>
</evidence>
<dbReference type="CDD" id="cd20335">
    <property type="entry name" value="BRcat_RBR"/>
    <property type="match status" value="1"/>
</dbReference>
<proteinExistence type="predicted"/>
<sequence length="536" mass="60152">MSEPPQEDDLIPSSIEEWFRANQIRYDQELAERLQALDNGDPDPECESRPSKIPKRDEQHKTILENSTSRYNHATQPTDIDHPMLDAPALSKDYRATVEDINRVFSGPERAKRFTVPPPSKDYRAKQEDLQKILKASQDLRNNGSGSSFSGQLSDQQLHHSPQAIQQNEEKVGFAQTREHRQKRHAIHGVDHFLPRTSPKPREPLDDTFREPSKNTLREPRGPPLQGYANARYGSTKPTGLGFGTGLSYIKSFFTSPAQGTRNNPIDLSADTDTEDENEDVEMFHDAVDDHGIPILTHDCAVCGESAPMADMPSLQNCAHKAETCSSCFARWIESELTAKGWKGICCPHSDCAVLLAYHEVQLHATPEVFARYESFSVRETLGGVPNFTWCLNHRCQSGQVHHEDGNIFKCIACGHKSCVVHNVAWHEGETCDEYNYRTSGAKEREQKAQEEASIAMINRSSKKCPGPNCAFNIQKNDGCDHMTCKIPLMVKSPMLIWMLRLAMSIRILLGVLGRLPEDTEQGQHGARAGLQIPYQ</sequence>
<dbReference type="SUPFAM" id="SSF57850">
    <property type="entry name" value="RING/U-box"/>
    <property type="match status" value="3"/>
</dbReference>
<dbReference type="InterPro" id="IPR013083">
    <property type="entry name" value="Znf_RING/FYVE/PHD"/>
</dbReference>
<keyword evidence="6" id="KW-0863">Zinc-finger</keyword>
<dbReference type="PANTHER" id="PTHR11685">
    <property type="entry name" value="RBR FAMILY RING FINGER AND IBR DOMAIN-CONTAINING"/>
    <property type="match status" value="1"/>
</dbReference>
<feature type="domain" description="RING-type" evidence="10">
    <location>
        <begin position="296"/>
        <end position="536"/>
    </location>
</feature>
<evidence type="ECO:0000256" key="5">
    <source>
        <dbReference type="ARBA" id="ARBA00022737"/>
    </source>
</evidence>
<dbReference type="Gene3D" id="3.30.40.10">
    <property type="entry name" value="Zinc/RING finger domain, C3HC4 (zinc finger)"/>
    <property type="match status" value="1"/>
</dbReference>
<feature type="region of interest" description="Disordered" evidence="9">
    <location>
        <begin position="177"/>
        <end position="235"/>
    </location>
</feature>
<comment type="catalytic activity">
    <reaction evidence="1">
        <text>[E2 ubiquitin-conjugating enzyme]-S-ubiquitinyl-L-cysteine + [acceptor protein]-L-lysine = [E2 ubiquitin-conjugating enzyme]-L-cysteine + [acceptor protein]-N(6)-ubiquitinyl-L-lysine.</text>
        <dbReference type="EC" id="2.3.2.31"/>
    </reaction>
</comment>
<protein>
    <recommendedName>
        <fullName evidence="2">RBR-type E3 ubiquitin transferase</fullName>
        <ecNumber evidence="2">2.3.2.31</ecNumber>
    </recommendedName>
</protein>
<evidence type="ECO:0000256" key="7">
    <source>
        <dbReference type="ARBA" id="ARBA00022786"/>
    </source>
</evidence>
<feature type="compositionally biased region" description="Basic and acidic residues" evidence="9">
    <location>
        <begin position="46"/>
        <end position="63"/>
    </location>
</feature>